<dbReference type="PANTHER" id="PTHR46068">
    <property type="entry name" value="PROTEIN CBG27172"/>
    <property type="match status" value="1"/>
</dbReference>
<gene>
    <name evidence="2" type="ORF">OVN521_LOCUS25382</name>
    <name evidence="1" type="ORF">WKI299_LOCUS9096</name>
</gene>
<dbReference type="AlphaFoldDB" id="A0A820AUZ7"/>
<dbReference type="PANTHER" id="PTHR46068:SF1">
    <property type="entry name" value="TRANSPOSASE IS30-LIKE HTH DOMAIN-CONTAINING PROTEIN"/>
    <property type="match status" value="1"/>
</dbReference>
<protein>
    <submittedName>
        <fullName evidence="2">Uncharacterized protein</fullName>
    </submittedName>
</protein>
<evidence type="ECO:0000313" key="1">
    <source>
        <dbReference type="EMBL" id="CAF2045429.1"/>
    </source>
</evidence>
<dbReference type="InterPro" id="IPR036397">
    <property type="entry name" value="RNaseH_sf"/>
</dbReference>
<reference evidence="2" key="1">
    <citation type="submission" date="2021-02" db="EMBL/GenBank/DDBJ databases">
        <authorList>
            <person name="Nowell W R."/>
        </authorList>
    </citation>
    <scope>NUCLEOTIDE SEQUENCE</scope>
</reference>
<accession>A0A820AUZ7</accession>
<keyword evidence="3" id="KW-1185">Reference proteome</keyword>
<dbReference type="Proteomes" id="UP000663856">
    <property type="component" value="Unassembled WGS sequence"/>
</dbReference>
<dbReference type="GO" id="GO:0003676">
    <property type="term" value="F:nucleic acid binding"/>
    <property type="evidence" value="ECO:0007669"/>
    <property type="project" value="InterPro"/>
</dbReference>
<sequence>MLANKVHRTTVHRWIQRFNQSGSVDAHVSPGRRRTGRTKRLINLVKKRINSQRARKTSRTMAADFNSNQRTIRRVLKEDLKMKCYRKVTVQKLENHHRILRKKCCTWIRKNFRREDIEKIMFTDEKLFNRCGNFNIKNDVVWAVSRFEANNSKGMHTEEKYPLTVMVAIGATWNGLSAPYFFEKNERLNGQMYCERVLPFYQVEGNRLFGHRKWCLQQDGASSHTDARSQEWCRNHLFSFIPKTRWPSNSPDLSPLDFSIWDFIDKNINYQDVNTREDLKKQIKEASRKIDVNYVRHVIGSFLRRVRAVEENNGDHIVHDYS</sequence>
<name>A0A820AUZ7_9BILA</name>
<dbReference type="EMBL" id="CAJNRF010003003">
    <property type="protein sequence ID" value="CAF2045429.1"/>
    <property type="molecule type" value="Genomic_DNA"/>
</dbReference>
<evidence type="ECO:0000313" key="3">
    <source>
        <dbReference type="Proteomes" id="UP000663866"/>
    </source>
</evidence>
<evidence type="ECO:0000313" key="2">
    <source>
        <dbReference type="EMBL" id="CAF4182896.1"/>
    </source>
</evidence>
<dbReference type="Gene3D" id="3.30.420.10">
    <property type="entry name" value="Ribonuclease H-like superfamily/Ribonuclease H"/>
    <property type="match status" value="1"/>
</dbReference>
<comment type="caution">
    <text evidence="2">The sequence shown here is derived from an EMBL/GenBank/DDBJ whole genome shotgun (WGS) entry which is preliminary data.</text>
</comment>
<proteinExistence type="predicted"/>
<dbReference type="EMBL" id="CAJOBG010006305">
    <property type="protein sequence ID" value="CAF4182896.1"/>
    <property type="molecule type" value="Genomic_DNA"/>
</dbReference>
<organism evidence="2 3">
    <name type="scientific">Rotaria magnacalcarata</name>
    <dbReference type="NCBI Taxonomy" id="392030"/>
    <lineage>
        <taxon>Eukaryota</taxon>
        <taxon>Metazoa</taxon>
        <taxon>Spiralia</taxon>
        <taxon>Gnathifera</taxon>
        <taxon>Rotifera</taxon>
        <taxon>Eurotatoria</taxon>
        <taxon>Bdelloidea</taxon>
        <taxon>Philodinida</taxon>
        <taxon>Philodinidae</taxon>
        <taxon>Rotaria</taxon>
    </lineage>
</organism>
<dbReference type="Proteomes" id="UP000663866">
    <property type="component" value="Unassembled WGS sequence"/>
</dbReference>